<reference evidence="2" key="1">
    <citation type="submission" date="2018-07" db="EMBL/GenBank/DDBJ databases">
        <authorList>
            <person name="Safronova V.I."/>
            <person name="Chirak E.R."/>
            <person name="Sazanova A.L."/>
        </authorList>
    </citation>
    <scope>NUCLEOTIDE SEQUENCE [LARGE SCALE GENOMIC DNA]</scope>
    <source>
        <strain evidence="2">RCAM04685</strain>
    </source>
</reference>
<sequence>MSDRKIDTVASPPGDLHYSSLACPACKLASVDDGDPSSFNVCRDCPYRIPPKVRPGGGANGSQSELALIVPVLKILVDEIVTLTQRLESSLGRLEARQIAEADAAKREWQALFSKEAI</sequence>
<evidence type="ECO:0000313" key="2">
    <source>
        <dbReference type="Proteomes" id="UP000255207"/>
    </source>
</evidence>
<proteinExistence type="predicted"/>
<dbReference type="EMBL" id="QQTP01000014">
    <property type="protein sequence ID" value="RDJ21084.1"/>
    <property type="molecule type" value="Genomic_DNA"/>
</dbReference>
<organism evidence="1 2">
    <name type="scientific">Bosea caraganae</name>
    <dbReference type="NCBI Taxonomy" id="2763117"/>
    <lineage>
        <taxon>Bacteria</taxon>
        <taxon>Pseudomonadati</taxon>
        <taxon>Pseudomonadota</taxon>
        <taxon>Alphaproteobacteria</taxon>
        <taxon>Hyphomicrobiales</taxon>
        <taxon>Boseaceae</taxon>
        <taxon>Bosea</taxon>
    </lineage>
</organism>
<protein>
    <submittedName>
        <fullName evidence="1">Uncharacterized protein</fullName>
    </submittedName>
</protein>
<evidence type="ECO:0000313" key="1">
    <source>
        <dbReference type="EMBL" id="RDJ21084.1"/>
    </source>
</evidence>
<gene>
    <name evidence="1" type="ORF">DWE98_22440</name>
</gene>
<keyword evidence="2" id="KW-1185">Reference proteome</keyword>
<accession>A0A370L1I4</accession>
<comment type="caution">
    <text evidence="1">The sequence shown here is derived from an EMBL/GenBank/DDBJ whole genome shotgun (WGS) entry which is preliminary data.</text>
</comment>
<name>A0A370L1I4_9HYPH</name>
<dbReference type="AlphaFoldDB" id="A0A370L1I4"/>
<dbReference type="RefSeq" id="WP_114831538.1">
    <property type="nucleotide sequence ID" value="NZ_QQTO01000016.1"/>
</dbReference>
<dbReference type="Proteomes" id="UP000255207">
    <property type="component" value="Unassembled WGS sequence"/>
</dbReference>